<organism evidence="2 3">
    <name type="scientific">Pleodorina starrii</name>
    <dbReference type="NCBI Taxonomy" id="330485"/>
    <lineage>
        <taxon>Eukaryota</taxon>
        <taxon>Viridiplantae</taxon>
        <taxon>Chlorophyta</taxon>
        <taxon>core chlorophytes</taxon>
        <taxon>Chlorophyceae</taxon>
        <taxon>CS clade</taxon>
        <taxon>Chlamydomonadales</taxon>
        <taxon>Volvocaceae</taxon>
        <taxon>Pleodorina</taxon>
    </lineage>
</organism>
<feature type="non-terminal residue" evidence="2">
    <location>
        <position position="61"/>
    </location>
</feature>
<dbReference type="Proteomes" id="UP001165080">
    <property type="component" value="Unassembled WGS sequence"/>
</dbReference>
<feature type="compositionally biased region" description="Basic residues" evidence="1">
    <location>
        <begin position="52"/>
        <end position="61"/>
    </location>
</feature>
<name>A0A9W6BYG2_9CHLO</name>
<evidence type="ECO:0000313" key="2">
    <source>
        <dbReference type="EMBL" id="GLC60579.1"/>
    </source>
</evidence>
<sequence>RSASTAPAQRQHSASTAPAQRQRSASTAPAQRQRKHSGRENGAGRQTALYHLTHRRTPPQP</sequence>
<feature type="region of interest" description="Disordered" evidence="1">
    <location>
        <begin position="1"/>
        <end position="61"/>
    </location>
</feature>
<evidence type="ECO:0000313" key="3">
    <source>
        <dbReference type="Proteomes" id="UP001165080"/>
    </source>
</evidence>
<reference evidence="2 3" key="1">
    <citation type="journal article" date="2023" name="Commun. Biol.">
        <title>Reorganization of the ancestral sex-determining regions during the evolution of trioecy in Pleodorina starrii.</title>
        <authorList>
            <person name="Takahashi K."/>
            <person name="Suzuki S."/>
            <person name="Kawai-Toyooka H."/>
            <person name="Yamamoto K."/>
            <person name="Hamaji T."/>
            <person name="Ootsuki R."/>
            <person name="Yamaguchi H."/>
            <person name="Kawachi M."/>
            <person name="Higashiyama T."/>
            <person name="Nozaki H."/>
        </authorList>
    </citation>
    <scope>NUCLEOTIDE SEQUENCE [LARGE SCALE GENOMIC DNA]</scope>
    <source>
        <strain evidence="2 3">NIES-4479</strain>
    </source>
</reference>
<proteinExistence type="predicted"/>
<accession>A0A9W6BYG2</accession>
<comment type="caution">
    <text evidence="2">The sequence shown here is derived from an EMBL/GenBank/DDBJ whole genome shotgun (WGS) entry which is preliminary data.</text>
</comment>
<feature type="non-terminal residue" evidence="2">
    <location>
        <position position="1"/>
    </location>
</feature>
<dbReference type="EMBL" id="BRXU01000036">
    <property type="protein sequence ID" value="GLC60579.1"/>
    <property type="molecule type" value="Genomic_DNA"/>
</dbReference>
<evidence type="ECO:0000256" key="1">
    <source>
        <dbReference type="SAM" id="MobiDB-lite"/>
    </source>
</evidence>
<dbReference type="AlphaFoldDB" id="A0A9W6BYG2"/>
<gene>
    <name evidence="2" type="primary">PLESTB002472</name>
    <name evidence="2" type="ORF">PLESTB_001629800</name>
</gene>
<feature type="compositionally biased region" description="Polar residues" evidence="1">
    <location>
        <begin position="1"/>
        <end position="30"/>
    </location>
</feature>
<keyword evidence="3" id="KW-1185">Reference proteome</keyword>
<protein>
    <submittedName>
        <fullName evidence="2">Uncharacterized protein</fullName>
    </submittedName>
</protein>